<protein>
    <submittedName>
        <fullName evidence="2">Uncharacterized protein</fullName>
    </submittedName>
</protein>
<dbReference type="Proteomes" id="UP001331761">
    <property type="component" value="Unassembled WGS sequence"/>
</dbReference>
<sequence>MRQGTEEPIRFEDILCIDDDPNPDPEEEKEKRPSDLRKEESEAGEITKKREDKKSWNRWQVWTKIFAEPNTRSAFSATT</sequence>
<keyword evidence="3" id="KW-1185">Reference proteome</keyword>
<feature type="compositionally biased region" description="Basic and acidic residues" evidence="1">
    <location>
        <begin position="1"/>
        <end position="13"/>
    </location>
</feature>
<proteinExistence type="predicted"/>
<organism evidence="2 3">
    <name type="scientific">Trichostrongylus colubriformis</name>
    <name type="common">Black scour worm</name>
    <dbReference type="NCBI Taxonomy" id="6319"/>
    <lineage>
        <taxon>Eukaryota</taxon>
        <taxon>Metazoa</taxon>
        <taxon>Ecdysozoa</taxon>
        <taxon>Nematoda</taxon>
        <taxon>Chromadorea</taxon>
        <taxon>Rhabditida</taxon>
        <taxon>Rhabditina</taxon>
        <taxon>Rhabditomorpha</taxon>
        <taxon>Strongyloidea</taxon>
        <taxon>Trichostrongylidae</taxon>
        <taxon>Trichostrongylus</taxon>
    </lineage>
</organism>
<feature type="compositionally biased region" description="Acidic residues" evidence="1">
    <location>
        <begin position="15"/>
        <end position="27"/>
    </location>
</feature>
<dbReference type="AlphaFoldDB" id="A0AAN8IKF7"/>
<feature type="compositionally biased region" description="Basic and acidic residues" evidence="1">
    <location>
        <begin position="28"/>
        <end position="54"/>
    </location>
</feature>
<evidence type="ECO:0000313" key="2">
    <source>
        <dbReference type="EMBL" id="KAK5976846.1"/>
    </source>
</evidence>
<reference evidence="2 3" key="1">
    <citation type="submission" date="2019-10" db="EMBL/GenBank/DDBJ databases">
        <title>Assembly and Annotation for the nematode Trichostrongylus colubriformis.</title>
        <authorList>
            <person name="Martin J."/>
        </authorList>
    </citation>
    <scope>NUCLEOTIDE SEQUENCE [LARGE SCALE GENOMIC DNA]</scope>
    <source>
        <strain evidence="2">G859</strain>
        <tissue evidence="2">Whole worm</tissue>
    </source>
</reference>
<name>A0AAN8IKF7_TRICO</name>
<gene>
    <name evidence="2" type="ORF">GCK32_019737</name>
</gene>
<evidence type="ECO:0000313" key="3">
    <source>
        <dbReference type="Proteomes" id="UP001331761"/>
    </source>
</evidence>
<evidence type="ECO:0000256" key="1">
    <source>
        <dbReference type="SAM" id="MobiDB-lite"/>
    </source>
</evidence>
<feature type="region of interest" description="Disordered" evidence="1">
    <location>
        <begin position="1"/>
        <end position="54"/>
    </location>
</feature>
<accession>A0AAN8IKF7</accession>
<dbReference type="EMBL" id="WIXE01011299">
    <property type="protein sequence ID" value="KAK5976846.1"/>
    <property type="molecule type" value="Genomic_DNA"/>
</dbReference>
<comment type="caution">
    <text evidence="2">The sequence shown here is derived from an EMBL/GenBank/DDBJ whole genome shotgun (WGS) entry which is preliminary data.</text>
</comment>